<protein>
    <submittedName>
        <fullName evidence="1">Uncharacterized protein</fullName>
    </submittedName>
</protein>
<organism evidence="1 2">
    <name type="scientific">Aliirhizobium smilacinae</name>
    <dbReference type="NCBI Taxonomy" id="1395944"/>
    <lineage>
        <taxon>Bacteria</taxon>
        <taxon>Pseudomonadati</taxon>
        <taxon>Pseudomonadota</taxon>
        <taxon>Alphaproteobacteria</taxon>
        <taxon>Hyphomicrobiales</taxon>
        <taxon>Rhizobiaceae</taxon>
        <taxon>Aliirhizobium</taxon>
    </lineage>
</organism>
<comment type="caution">
    <text evidence="1">The sequence shown here is derived from an EMBL/GenBank/DDBJ whole genome shotgun (WGS) entry which is preliminary data.</text>
</comment>
<accession>A0A5C4XNI1</accession>
<gene>
    <name evidence="1" type="ORF">FHP24_01745</name>
</gene>
<dbReference type="AlphaFoldDB" id="A0A5C4XNI1"/>
<dbReference type="Proteomes" id="UP000311605">
    <property type="component" value="Unassembled WGS sequence"/>
</dbReference>
<sequence length="105" mass="11981">MVSAPHKRHFGIDPRSGKLALGTWRIPMPKSRAGRIGLGSALMVGGTLGFLPVLGFWMLPLGFVVLSNDISFIRRRRRRMVIWWSRRKRRPDAKTASETRQPSDR</sequence>
<keyword evidence="2" id="KW-1185">Reference proteome</keyword>
<dbReference type="OrthoDB" id="5959103at2"/>
<name>A0A5C4XNI1_9HYPH</name>
<reference evidence="1 2" key="1">
    <citation type="submission" date="2019-06" db="EMBL/GenBank/DDBJ databases">
        <title>The draft genome of Rhizobium smilacinae PTYR-5.</title>
        <authorList>
            <person name="Liu L."/>
            <person name="Li L."/>
            <person name="Zhang X."/>
        </authorList>
    </citation>
    <scope>NUCLEOTIDE SEQUENCE [LARGE SCALE GENOMIC DNA]</scope>
    <source>
        <strain evidence="1 2">PTYR-5</strain>
    </source>
</reference>
<proteinExistence type="predicted"/>
<evidence type="ECO:0000313" key="1">
    <source>
        <dbReference type="EMBL" id="TNM65043.1"/>
    </source>
</evidence>
<evidence type="ECO:0000313" key="2">
    <source>
        <dbReference type="Proteomes" id="UP000311605"/>
    </source>
</evidence>
<dbReference type="EMBL" id="VDMN01000001">
    <property type="protein sequence ID" value="TNM65043.1"/>
    <property type="molecule type" value="Genomic_DNA"/>
</dbReference>